<dbReference type="InterPro" id="IPR025322">
    <property type="entry name" value="PADRE_dom"/>
</dbReference>
<protein>
    <recommendedName>
        <fullName evidence="4">DUF4228 domain-containing protein</fullName>
    </recommendedName>
</protein>
<name>W9R9C1_9ROSA</name>
<sequence>MGNASCALCKTSLVSSCIIISTSSHAKRRGKVVKVVKTDGQAMTFTSPILVKDVMERLSGRGDGGGSGIGLSKEANSEHLPSDCELKIGKVYYVLQSKDEDYSSSGGEGEGDGIKRIKIVITKQQLKELLAKKISVDDVLSGMEKKTSLCNTTASVDHHHHSEENWKPKLESIPEGVE</sequence>
<reference evidence="3" key="1">
    <citation type="submission" date="2013-01" db="EMBL/GenBank/DDBJ databases">
        <title>Draft Genome Sequence of a Mulberry Tree, Morus notabilis C.K. Schneid.</title>
        <authorList>
            <person name="He N."/>
            <person name="Zhao S."/>
        </authorList>
    </citation>
    <scope>NUCLEOTIDE SEQUENCE</scope>
</reference>
<organism evidence="2 3">
    <name type="scientific">Morus notabilis</name>
    <dbReference type="NCBI Taxonomy" id="981085"/>
    <lineage>
        <taxon>Eukaryota</taxon>
        <taxon>Viridiplantae</taxon>
        <taxon>Streptophyta</taxon>
        <taxon>Embryophyta</taxon>
        <taxon>Tracheophyta</taxon>
        <taxon>Spermatophyta</taxon>
        <taxon>Magnoliopsida</taxon>
        <taxon>eudicotyledons</taxon>
        <taxon>Gunneridae</taxon>
        <taxon>Pentapetalae</taxon>
        <taxon>rosids</taxon>
        <taxon>fabids</taxon>
        <taxon>Rosales</taxon>
        <taxon>Moraceae</taxon>
        <taxon>Moreae</taxon>
        <taxon>Morus</taxon>
    </lineage>
</organism>
<accession>W9R9C1</accession>
<dbReference type="eggNOG" id="ENOG502S4YK">
    <property type="taxonomic scope" value="Eukaryota"/>
</dbReference>
<proteinExistence type="predicted"/>
<dbReference type="EMBL" id="KE343830">
    <property type="protein sequence ID" value="EXB43106.1"/>
    <property type="molecule type" value="Genomic_DNA"/>
</dbReference>
<gene>
    <name evidence="2" type="ORF">L484_002574</name>
</gene>
<feature type="compositionally biased region" description="Basic and acidic residues" evidence="1">
    <location>
        <begin position="156"/>
        <end position="172"/>
    </location>
</feature>
<evidence type="ECO:0000256" key="1">
    <source>
        <dbReference type="SAM" id="MobiDB-lite"/>
    </source>
</evidence>
<dbReference type="Pfam" id="PF14009">
    <property type="entry name" value="PADRE"/>
    <property type="match status" value="1"/>
</dbReference>
<evidence type="ECO:0000313" key="3">
    <source>
        <dbReference type="Proteomes" id="UP000030645"/>
    </source>
</evidence>
<evidence type="ECO:0008006" key="4">
    <source>
        <dbReference type="Google" id="ProtNLM"/>
    </source>
</evidence>
<dbReference type="OrthoDB" id="1908589at2759"/>
<dbReference type="PANTHER" id="PTHR33148">
    <property type="entry name" value="PLASTID MOVEMENT IMPAIRED PROTEIN-RELATED"/>
    <property type="match status" value="1"/>
</dbReference>
<dbReference type="KEGG" id="mnt:21386142"/>
<feature type="region of interest" description="Disordered" evidence="1">
    <location>
        <begin position="152"/>
        <end position="178"/>
    </location>
</feature>
<evidence type="ECO:0000313" key="2">
    <source>
        <dbReference type="EMBL" id="EXB43106.1"/>
    </source>
</evidence>
<dbReference type="Proteomes" id="UP000030645">
    <property type="component" value="Unassembled WGS sequence"/>
</dbReference>
<keyword evidence="3" id="KW-1185">Reference proteome</keyword>
<dbReference type="AlphaFoldDB" id="W9R9C1"/>
<dbReference type="PANTHER" id="PTHR33148:SF2">
    <property type="entry name" value="DUF4228 DOMAIN-CONTAINING PROTEIN"/>
    <property type="match status" value="1"/>
</dbReference>